<dbReference type="InParanoid" id="B7G7E8"/>
<evidence type="ECO:0000313" key="1">
    <source>
        <dbReference type="EMBL" id="EEC45480.1"/>
    </source>
</evidence>
<protein>
    <submittedName>
        <fullName evidence="1">Uncharacterized protein</fullName>
    </submittedName>
</protein>
<dbReference type="AlphaFoldDB" id="B7G7E8"/>
<name>B7G7E8_PHATC</name>
<accession>B7G7E8</accession>
<dbReference type="GeneID" id="7194682"/>
<proteinExistence type="predicted"/>
<dbReference type="KEGG" id="pti:PHATRDRAFT_48696"/>
<gene>
    <name evidence="1" type="ORF">PHATRDRAFT_48696</name>
</gene>
<dbReference type="EMBL" id="CM000620">
    <property type="protein sequence ID" value="EEC45480.1"/>
    <property type="molecule type" value="Genomic_DNA"/>
</dbReference>
<dbReference type="PaxDb" id="2850-Phatr48696"/>
<evidence type="ECO:0000313" key="2">
    <source>
        <dbReference type="Proteomes" id="UP000000759"/>
    </source>
</evidence>
<sequence length="853" mass="98346">MDLVFSFVSRNYKRGRPFLEIGLGLFDRCGIENTKTLTVSDEPNHIGIPRRFFRAAYDLQVTCRVWAGYNVLADTIAMRQNSYNFTCIVRTRLPTALRQSDPHIAVHCRQQEKSSPTEWQHAVDMVLQKHLAAGHSKASVEEDATTLFKTFLTPEMATAMQLLPPKVTKAFRSFLKRSRTCCTRNHPHDDFQNPPDFAQFLKAARGDPWAASKRLASYWTEREMMFGSQQEHTYGPSSGWLSKREKDALKSNFLVILPMSEARSLPVLFWDPWCSPFEGREDALSQRRVLFYMLAILSEQGNESIRILIREDIAACSSFQEVDQALYHTLTSWIGSILPLTVQDIHVCSFHDGKKSWLWKSTGLSSVWGSQAHIHDYDSAVQLCKILEQNSFRRAYLPTSLGGGWRSTHNKANSLPESALSRHRRSFDRILMLIPQKEKLGYLQAIRRAPLLVEEESPPELFIRHERNHSMKAVRRFLTYWEERVKIYEDRVFLPIVQTGEGALGPAELEAWKTRYLVDLPQDECGRGSLCYSPGRITIEGPERLRCAFYAFSLLMQNERSLDEGFLVVAMFDNPGFYRATGRTKPADLLRRAFPCRLRELHLVQCLHSGEKFSFFKRLVPTIIGLYAFDHFKIHSGYSRWEIREILEANNLRAHRFPEWLGGELTIQKLDEIECVRAVEEKERCSKQNWPVRRSTGRRGAKLKVVPETELDHLTHDERKRKMDAIYSKRKRARRKAKYGALQEEFSTELIMNMSLRSEEKRLEDLLKQANQIVAVDHQLSVANESVPSILESIAHEQLVAEFLKEHTLQSLVTPVGHLKSYNSSDLITAETTFMDTAFESLTSWMDYAVVKL</sequence>
<keyword evidence="2" id="KW-1185">Reference proteome</keyword>
<reference evidence="2" key="2">
    <citation type="submission" date="2008-08" db="EMBL/GenBank/DDBJ databases">
        <authorList>
            <consortium name="Diatom Consortium"/>
            <person name="Grigoriev I."/>
            <person name="Grimwood J."/>
            <person name="Kuo A."/>
            <person name="Otillar R.P."/>
            <person name="Salamov A."/>
            <person name="Detter J.C."/>
            <person name="Lindquist E."/>
            <person name="Shapiro H."/>
            <person name="Lucas S."/>
            <person name="Glavina del Rio T."/>
            <person name="Pitluck S."/>
            <person name="Rokhsar D."/>
            <person name="Bowler C."/>
        </authorList>
    </citation>
    <scope>GENOME REANNOTATION</scope>
    <source>
        <strain evidence="2">CCAP 1055/1</strain>
    </source>
</reference>
<dbReference type="RefSeq" id="XP_002183262.1">
    <property type="nucleotide sequence ID" value="XM_002183226.1"/>
</dbReference>
<dbReference type="HOGENOM" id="CLU_382868_0_0_1"/>
<dbReference type="Proteomes" id="UP000000759">
    <property type="component" value="Chromosome 18"/>
</dbReference>
<organism evidence="1 2">
    <name type="scientific">Phaeodactylum tricornutum (strain CCAP 1055/1)</name>
    <dbReference type="NCBI Taxonomy" id="556484"/>
    <lineage>
        <taxon>Eukaryota</taxon>
        <taxon>Sar</taxon>
        <taxon>Stramenopiles</taxon>
        <taxon>Ochrophyta</taxon>
        <taxon>Bacillariophyta</taxon>
        <taxon>Bacillariophyceae</taxon>
        <taxon>Bacillariophycidae</taxon>
        <taxon>Naviculales</taxon>
        <taxon>Phaeodactylaceae</taxon>
        <taxon>Phaeodactylum</taxon>
    </lineage>
</organism>
<reference evidence="1 2" key="1">
    <citation type="journal article" date="2008" name="Nature">
        <title>The Phaeodactylum genome reveals the evolutionary history of diatom genomes.</title>
        <authorList>
            <person name="Bowler C."/>
            <person name="Allen A.E."/>
            <person name="Badger J.H."/>
            <person name="Grimwood J."/>
            <person name="Jabbari K."/>
            <person name="Kuo A."/>
            <person name="Maheswari U."/>
            <person name="Martens C."/>
            <person name="Maumus F."/>
            <person name="Otillar R.P."/>
            <person name="Rayko E."/>
            <person name="Salamov A."/>
            <person name="Vandepoele K."/>
            <person name="Beszteri B."/>
            <person name="Gruber A."/>
            <person name="Heijde M."/>
            <person name="Katinka M."/>
            <person name="Mock T."/>
            <person name="Valentin K."/>
            <person name="Verret F."/>
            <person name="Berges J.A."/>
            <person name="Brownlee C."/>
            <person name="Cadoret J.P."/>
            <person name="Chiovitti A."/>
            <person name="Choi C.J."/>
            <person name="Coesel S."/>
            <person name="De Martino A."/>
            <person name="Detter J.C."/>
            <person name="Durkin C."/>
            <person name="Falciatore A."/>
            <person name="Fournet J."/>
            <person name="Haruta M."/>
            <person name="Huysman M.J."/>
            <person name="Jenkins B.D."/>
            <person name="Jiroutova K."/>
            <person name="Jorgensen R.E."/>
            <person name="Joubert Y."/>
            <person name="Kaplan A."/>
            <person name="Kroger N."/>
            <person name="Kroth P.G."/>
            <person name="La Roche J."/>
            <person name="Lindquist E."/>
            <person name="Lommer M."/>
            <person name="Martin-Jezequel V."/>
            <person name="Lopez P.J."/>
            <person name="Lucas S."/>
            <person name="Mangogna M."/>
            <person name="McGinnis K."/>
            <person name="Medlin L.K."/>
            <person name="Montsant A."/>
            <person name="Oudot-Le Secq M.P."/>
            <person name="Napoli C."/>
            <person name="Obornik M."/>
            <person name="Parker M.S."/>
            <person name="Petit J.L."/>
            <person name="Porcel B.M."/>
            <person name="Poulsen N."/>
            <person name="Robison M."/>
            <person name="Rychlewski L."/>
            <person name="Rynearson T.A."/>
            <person name="Schmutz J."/>
            <person name="Shapiro H."/>
            <person name="Siaut M."/>
            <person name="Stanley M."/>
            <person name="Sussman M.R."/>
            <person name="Taylor A.R."/>
            <person name="Vardi A."/>
            <person name="von Dassow P."/>
            <person name="Vyverman W."/>
            <person name="Willis A."/>
            <person name="Wyrwicz L.S."/>
            <person name="Rokhsar D.S."/>
            <person name="Weissenbach J."/>
            <person name="Armbrust E.V."/>
            <person name="Green B.R."/>
            <person name="Van de Peer Y."/>
            <person name="Grigoriev I.V."/>
        </authorList>
    </citation>
    <scope>NUCLEOTIDE SEQUENCE [LARGE SCALE GENOMIC DNA]</scope>
    <source>
        <strain evidence="1 2">CCAP 1055/1</strain>
    </source>
</reference>